<organism evidence="2 3">
    <name type="scientific">Gregarina niphandrodes</name>
    <name type="common">Septate eugregarine</name>
    <dbReference type="NCBI Taxonomy" id="110365"/>
    <lineage>
        <taxon>Eukaryota</taxon>
        <taxon>Sar</taxon>
        <taxon>Alveolata</taxon>
        <taxon>Apicomplexa</taxon>
        <taxon>Conoidasida</taxon>
        <taxon>Gregarinasina</taxon>
        <taxon>Eugregarinorida</taxon>
        <taxon>Gregarinidae</taxon>
        <taxon>Gregarina</taxon>
    </lineage>
</organism>
<sequence>MGGDGGSIPGRADIVRVKGYEFKRNLGGMGYDPNTMVLKERGALSPQEARGLALTRCRVSQLPLHVPIVLDRSGYPYNKEELLERMLAKSDVLKSLGIKSLKDVVTINDGSEALFAPFANGTLQCQLTGVPCNGSKRFLFNWTCGCIFAEKAQREIGQQRSTQQNCPVCGAPNAKILPMIPDLAPP</sequence>
<dbReference type="InterPro" id="IPR027799">
    <property type="entry name" value="Rtf2_RING-finger"/>
</dbReference>
<dbReference type="Pfam" id="PF04641">
    <property type="entry name" value="Rtf2"/>
    <property type="match status" value="1"/>
</dbReference>
<evidence type="ECO:0000256" key="1">
    <source>
        <dbReference type="ARBA" id="ARBA00009885"/>
    </source>
</evidence>
<dbReference type="OMA" id="NRGVLIW"/>
<proteinExistence type="inferred from homology"/>
<dbReference type="VEuPathDB" id="CryptoDB:GNI_164400"/>
<dbReference type="InterPro" id="IPR006735">
    <property type="entry name" value="Rtf2"/>
</dbReference>
<evidence type="ECO:0000313" key="3">
    <source>
        <dbReference type="Proteomes" id="UP000019763"/>
    </source>
</evidence>
<comment type="similarity">
    <text evidence="1">Belongs to the rtf2 family.</text>
</comment>
<dbReference type="GO" id="GO:0005634">
    <property type="term" value="C:nucleus"/>
    <property type="evidence" value="ECO:0007669"/>
    <property type="project" value="TreeGrafter"/>
</dbReference>
<comment type="caution">
    <text evidence="2">The sequence shown here is derived from an EMBL/GenBank/DDBJ whole genome shotgun (WGS) entry which is preliminary data.</text>
</comment>
<dbReference type="OrthoDB" id="247013at2759"/>
<dbReference type="AlphaFoldDB" id="A0A023AY75"/>
<dbReference type="PANTHER" id="PTHR12775">
    <property type="entry name" value="PROTEIN C20ORF43 HOMOLOG"/>
    <property type="match status" value="1"/>
</dbReference>
<dbReference type="RefSeq" id="XP_011133145.1">
    <property type="nucleotide sequence ID" value="XM_011134843.1"/>
</dbReference>
<accession>A0A023AY75</accession>
<dbReference type="EMBL" id="AFNH02001226">
    <property type="protein sequence ID" value="EZG43617.1"/>
    <property type="molecule type" value="Genomic_DNA"/>
</dbReference>
<dbReference type="PANTHER" id="PTHR12775:SF0">
    <property type="entry name" value="REPLICATION TERMINATION FACTOR 2"/>
    <property type="match status" value="1"/>
</dbReference>
<dbReference type="CDD" id="cd16653">
    <property type="entry name" value="RING-like_Rtf2"/>
    <property type="match status" value="1"/>
</dbReference>
<protein>
    <submittedName>
        <fullName evidence="2">Replication termination factor 2</fullName>
    </submittedName>
</protein>
<name>A0A023AY75_GRENI</name>
<dbReference type="eggNOG" id="KOG3113">
    <property type="taxonomic scope" value="Eukaryota"/>
</dbReference>
<dbReference type="GeneID" id="22915687"/>
<gene>
    <name evidence="2" type="ORF">GNI_164400</name>
</gene>
<keyword evidence="3" id="KW-1185">Reference proteome</keyword>
<dbReference type="Proteomes" id="UP000019763">
    <property type="component" value="Unassembled WGS sequence"/>
</dbReference>
<evidence type="ECO:0000313" key="2">
    <source>
        <dbReference type="EMBL" id="EZG43617.1"/>
    </source>
</evidence>
<dbReference type="GO" id="GO:0006274">
    <property type="term" value="P:DNA replication termination"/>
    <property type="evidence" value="ECO:0007669"/>
    <property type="project" value="TreeGrafter"/>
</dbReference>
<reference evidence="2" key="1">
    <citation type="submission" date="2013-12" db="EMBL/GenBank/DDBJ databases">
        <authorList>
            <person name="Omoto C.K."/>
            <person name="Sibley D."/>
            <person name="Venepally P."/>
            <person name="Hadjithomas M."/>
            <person name="Karamycheva S."/>
            <person name="Brunk B."/>
            <person name="Roos D."/>
            <person name="Caler E."/>
            <person name="Lorenzi H."/>
        </authorList>
    </citation>
    <scope>NUCLEOTIDE SEQUENCE</scope>
</reference>